<dbReference type="Pfam" id="PF00582">
    <property type="entry name" value="Usp"/>
    <property type="match status" value="1"/>
</dbReference>
<dbReference type="EMBL" id="SLWM01000058">
    <property type="protein sequence ID" value="TCO07387.1"/>
    <property type="molecule type" value="Genomic_DNA"/>
</dbReference>
<evidence type="ECO:0000256" key="2">
    <source>
        <dbReference type="ARBA" id="ARBA00022741"/>
    </source>
</evidence>
<organism evidence="5 6">
    <name type="scientific">Kribbella orskensis</name>
    <dbReference type="NCBI Taxonomy" id="2512216"/>
    <lineage>
        <taxon>Bacteria</taxon>
        <taxon>Bacillati</taxon>
        <taxon>Actinomycetota</taxon>
        <taxon>Actinomycetes</taxon>
        <taxon>Propionibacteriales</taxon>
        <taxon>Kribbellaceae</taxon>
        <taxon>Kribbella</taxon>
    </lineage>
</organism>
<feature type="domain" description="UspA" evidence="4">
    <location>
        <begin position="3"/>
        <end position="57"/>
    </location>
</feature>
<dbReference type="InterPro" id="IPR006016">
    <property type="entry name" value="UspA"/>
</dbReference>
<dbReference type="SUPFAM" id="SSF52402">
    <property type="entry name" value="Adenine nucleotide alpha hydrolases-like"/>
    <property type="match status" value="1"/>
</dbReference>
<dbReference type="InterPro" id="IPR006015">
    <property type="entry name" value="Universal_stress_UspA"/>
</dbReference>
<comment type="caution">
    <text evidence="5">The sequence shown here is derived from an EMBL/GenBank/DDBJ whole genome shotgun (WGS) entry which is preliminary data.</text>
</comment>
<gene>
    <name evidence="5" type="ORF">EV644_1581</name>
</gene>
<name>A0ABY2B5K3_9ACTN</name>
<comment type="similarity">
    <text evidence="1">Belongs to the universal stress protein A family.</text>
</comment>
<evidence type="ECO:0000313" key="6">
    <source>
        <dbReference type="Proteomes" id="UP000295818"/>
    </source>
</evidence>
<evidence type="ECO:0000313" key="5">
    <source>
        <dbReference type="EMBL" id="TCO07387.1"/>
    </source>
</evidence>
<protein>
    <submittedName>
        <fullName evidence="5">Universal stress protein family protein</fullName>
    </submittedName>
</protein>
<sequence length="63" mass="6390">EIIHIDGHPAEQLLRLSADARLIVLGSRGRGGFAGMLLGSVSQTVLHHAVCPVAVIPAAAIGG</sequence>
<keyword evidence="3" id="KW-0067">ATP-binding</keyword>
<accession>A0ABY2B5K3</accession>
<evidence type="ECO:0000256" key="3">
    <source>
        <dbReference type="ARBA" id="ARBA00022840"/>
    </source>
</evidence>
<keyword evidence="2" id="KW-0547">Nucleotide-binding</keyword>
<dbReference type="InterPro" id="IPR014729">
    <property type="entry name" value="Rossmann-like_a/b/a_fold"/>
</dbReference>
<dbReference type="Gene3D" id="3.40.50.620">
    <property type="entry name" value="HUPs"/>
    <property type="match status" value="1"/>
</dbReference>
<dbReference type="PRINTS" id="PR01438">
    <property type="entry name" value="UNVRSLSTRESS"/>
</dbReference>
<proteinExistence type="inferred from homology"/>
<dbReference type="RefSeq" id="WP_132197798.1">
    <property type="nucleotide sequence ID" value="NZ_SLWM01000058.1"/>
</dbReference>
<dbReference type="PANTHER" id="PTHR46268:SF27">
    <property type="entry name" value="UNIVERSAL STRESS PROTEIN RV2623"/>
    <property type="match status" value="1"/>
</dbReference>
<dbReference type="Proteomes" id="UP000295818">
    <property type="component" value="Unassembled WGS sequence"/>
</dbReference>
<evidence type="ECO:0000256" key="1">
    <source>
        <dbReference type="ARBA" id="ARBA00008791"/>
    </source>
</evidence>
<dbReference type="PANTHER" id="PTHR46268">
    <property type="entry name" value="STRESS RESPONSE PROTEIN NHAX"/>
    <property type="match status" value="1"/>
</dbReference>
<evidence type="ECO:0000259" key="4">
    <source>
        <dbReference type="Pfam" id="PF00582"/>
    </source>
</evidence>
<reference evidence="5 6" key="1">
    <citation type="journal article" date="2015" name="Stand. Genomic Sci.">
        <title>Genomic Encyclopedia of Bacterial and Archaeal Type Strains, Phase III: the genomes of soil and plant-associated and newly described type strains.</title>
        <authorList>
            <person name="Whitman W.B."/>
            <person name="Woyke T."/>
            <person name="Klenk H.P."/>
            <person name="Zhou Y."/>
            <person name="Lilburn T.G."/>
            <person name="Beck B.J."/>
            <person name="De Vos P."/>
            <person name="Vandamme P."/>
            <person name="Eisen J.A."/>
            <person name="Garrity G."/>
            <person name="Hugenholtz P."/>
            <person name="Kyrpides N.C."/>
        </authorList>
    </citation>
    <scope>NUCLEOTIDE SEQUENCE [LARGE SCALE GENOMIC DNA]</scope>
    <source>
        <strain evidence="5 6">VKM Ac-2538</strain>
    </source>
</reference>
<keyword evidence="6" id="KW-1185">Reference proteome</keyword>
<feature type="non-terminal residue" evidence="5">
    <location>
        <position position="1"/>
    </location>
</feature>